<dbReference type="PANTHER" id="PTHR14187">
    <property type="entry name" value="ALPHA KINASE/ELONGATION FACTOR 2 KINASE"/>
    <property type="match status" value="1"/>
</dbReference>
<keyword evidence="6" id="KW-1185">Reference proteome</keyword>
<dbReference type="SUPFAM" id="SSF53067">
    <property type="entry name" value="Actin-like ATPase domain"/>
    <property type="match status" value="2"/>
</dbReference>
<organism evidence="4">
    <name type="scientific">Mizuhopecten yessoensis</name>
    <name type="common">Japanese scallop</name>
    <name type="synonym">Patinopecten yessoensis</name>
    <dbReference type="NCBI Taxonomy" id="6573"/>
    <lineage>
        <taxon>Eukaryota</taxon>
        <taxon>Metazoa</taxon>
        <taxon>Spiralia</taxon>
        <taxon>Lophotrochozoa</taxon>
        <taxon>Mollusca</taxon>
        <taxon>Bivalvia</taxon>
        <taxon>Autobranchia</taxon>
        <taxon>Pteriomorphia</taxon>
        <taxon>Pectinida</taxon>
        <taxon>Pectinoidea</taxon>
        <taxon>Pectinidae</taxon>
        <taxon>Mizuhopecten</taxon>
    </lineage>
</organism>
<keyword evidence="4" id="KW-0346">Stress response</keyword>
<keyword evidence="2" id="KW-0547">Nucleotide-binding</keyword>
<evidence type="ECO:0000313" key="6">
    <source>
        <dbReference type="Proteomes" id="UP000242188"/>
    </source>
</evidence>
<keyword evidence="3" id="KW-0067">ATP-binding</keyword>
<evidence type="ECO:0000313" key="4">
    <source>
        <dbReference type="EMBL" id="AOR17350.1"/>
    </source>
</evidence>
<dbReference type="PANTHER" id="PTHR14187:SF5">
    <property type="entry name" value="HEAT SHOCK 70 KDA PROTEIN 12A"/>
    <property type="match status" value="1"/>
</dbReference>
<proteinExistence type="evidence at transcript level"/>
<dbReference type="GO" id="GO:0140662">
    <property type="term" value="F:ATP-dependent protein folding chaperone"/>
    <property type="evidence" value="ECO:0007669"/>
    <property type="project" value="InterPro"/>
</dbReference>
<dbReference type="EMBL" id="KX085093">
    <property type="protein sequence ID" value="AOR17350.1"/>
    <property type="molecule type" value="mRNA"/>
</dbReference>
<sequence>MSKREYTLYETNLHILLPGLSPSCNRKISLVYIGAHKPVTEMASNVYSRDDDEEDHYVNLKSVVDRVIYDTPAVHIGAHKPVTEMASNVYSRDDDEEEHYVDIKSVVDRVIYDTPAPVRPKMLAVAAIDFGTTFSGVAYSFVGDYERQPLQIDARVWHSTKGTGVMSHKTPTCLLLSSNKSFEAFGYDAEDQYAELAEENAHYGYRYFKNFKMLLHTDEGLKRDAEIKDEQGHALPAMLVFSECIKYLRDETMKTLKTKGDLIRANEVRWVITMPAIWGDSAKQFMREAAEQAGIERFQLVIALEPEAASIFTKEQLSQRKFNEDGTAFLAPYDPGTKYMVVDLGGGTVDITIRQVLEDRTLREVHQATGGAWGGMGVNANFLAFISELVGDNVLSELRLNHKADYLELERSIEMKKRHLEGDRQGRIMIPLPAALMEVYADLNNGAKLTNKLTFESKHPGKVDIQRGHLRINKELVAGFFKPAVDNIVKHLREDLLTLPEASDLVDIILVGGFADSKIIKETITEVFSTKCVVVPEEAGLAVLKGAVLYGQNPNVVKERISKFTYGTRSFRHFLEGFDSPEKETYIDGQKYCGDCFGKIAEVGMSYTLGDGQDIELSPVRGELTRMCVDIYKSTAKEPVYVTDEGCSYLGRINVDMSNTSRGKERSAKVRITFGDTELICEGIDEGTGKRSREVLDTLSSTT</sequence>
<comment type="similarity">
    <text evidence="1">Belongs to the heat shock protein 70 family.</text>
</comment>
<gene>
    <name evidence="5" type="ORF">KP79_PYT09442</name>
</gene>
<reference evidence="5 6" key="2">
    <citation type="journal article" date="2017" name="Nat. Ecol. Evol.">
        <title>Scallop genome provides insights into evolution of bilaterian karyotype and development.</title>
        <authorList>
            <person name="Wang S."/>
            <person name="Zhang J."/>
            <person name="Jiao W."/>
            <person name="Li J."/>
            <person name="Xun X."/>
            <person name="Sun Y."/>
            <person name="Guo X."/>
            <person name="Huan P."/>
            <person name="Dong B."/>
            <person name="Zhang L."/>
            <person name="Hu X."/>
            <person name="Sun X."/>
            <person name="Wang J."/>
            <person name="Zhao C."/>
            <person name="Wang Y."/>
            <person name="Wang D."/>
            <person name="Huang X."/>
            <person name="Wang R."/>
            <person name="Lv J."/>
            <person name="Li Y."/>
            <person name="Zhang Z."/>
            <person name="Liu B."/>
            <person name="Lu W."/>
            <person name="Hui Y."/>
            <person name="Liang J."/>
            <person name="Zhou Z."/>
            <person name="Hou R."/>
            <person name="Li X."/>
            <person name="Liu Y."/>
            <person name="Li H."/>
            <person name="Ning X."/>
            <person name="Lin Y."/>
            <person name="Zhao L."/>
            <person name="Xing Q."/>
            <person name="Dou J."/>
            <person name="Li Y."/>
            <person name="Mao J."/>
            <person name="Guo H."/>
            <person name="Dou H."/>
            <person name="Li T."/>
            <person name="Mu C."/>
            <person name="Jiang W."/>
            <person name="Fu Q."/>
            <person name="Fu X."/>
            <person name="Miao Y."/>
            <person name="Liu J."/>
            <person name="Yu Q."/>
            <person name="Li R."/>
            <person name="Liao H."/>
            <person name="Li X."/>
            <person name="Kong Y."/>
            <person name="Jiang Z."/>
            <person name="Chourrout D."/>
            <person name="Li R."/>
            <person name="Bao Z."/>
        </authorList>
    </citation>
    <scope>NUCLEOTIDE SEQUENCE [LARGE SCALE GENOMIC DNA]</scope>
    <source>
        <strain evidence="5 6">PY_sf001</strain>
    </source>
</reference>
<dbReference type="Pfam" id="PF00012">
    <property type="entry name" value="HSP70"/>
    <property type="match status" value="1"/>
</dbReference>
<dbReference type="Gene3D" id="3.30.420.40">
    <property type="match status" value="2"/>
</dbReference>
<evidence type="ECO:0000313" key="5">
    <source>
        <dbReference type="EMBL" id="OWF50405.1"/>
    </source>
</evidence>
<dbReference type="InterPro" id="IPR043129">
    <property type="entry name" value="ATPase_NBD"/>
</dbReference>
<evidence type="ECO:0000256" key="1">
    <source>
        <dbReference type="ARBA" id="ARBA00007381"/>
    </source>
</evidence>
<reference evidence="4" key="1">
    <citation type="journal article" date="2016" name="Fish Shellfish Immunol.">
        <title>Hsp70 gene expansions in the scallop (Patinopecten yessoensis) genome and their expression regulation after exposure to the toxic dinoflagellate Alexandrium catenella.</title>
        <authorList>
            <person name="Cheng J."/>
            <person name="Xun X."/>
            <person name="Kong Y."/>
            <person name="Wang S."/>
            <person name="Yang Z."/>
            <person name="Li Y."/>
            <person name="Kong D."/>
            <person name="Wang S."/>
            <person name="Zhang L."/>
            <person name="Hu X."/>
            <person name="Bao Z."/>
        </authorList>
    </citation>
    <scope>NUCLEOTIDE SEQUENCE</scope>
    <source>
        <strain evidence="4">PYE.5229.64.HSPA12</strain>
    </source>
</reference>
<protein>
    <submittedName>
        <fullName evidence="4 5">Heat shock 70 kDa protein</fullName>
    </submittedName>
</protein>
<dbReference type="EMBL" id="NEDP02002617">
    <property type="protein sequence ID" value="OWF50405.1"/>
    <property type="molecule type" value="Genomic_DNA"/>
</dbReference>
<dbReference type="OrthoDB" id="6117866at2759"/>
<dbReference type="Gene3D" id="3.90.640.10">
    <property type="entry name" value="Actin, Chain A, domain 4"/>
    <property type="match status" value="1"/>
</dbReference>
<accession>A0A1C9U2Y5</accession>
<evidence type="ECO:0000256" key="2">
    <source>
        <dbReference type="ARBA" id="ARBA00022741"/>
    </source>
</evidence>
<name>A0A1C9U2Y5_MIZYE</name>
<dbReference type="AlphaFoldDB" id="A0A1C9U2Y5"/>
<dbReference type="InterPro" id="IPR013126">
    <property type="entry name" value="Hsp_70_fam"/>
</dbReference>
<dbReference type="STRING" id="6573.A0A1C9U2Y5"/>
<evidence type="ECO:0000256" key="3">
    <source>
        <dbReference type="ARBA" id="ARBA00022840"/>
    </source>
</evidence>
<dbReference type="Proteomes" id="UP000242188">
    <property type="component" value="Unassembled WGS sequence"/>
</dbReference>
<dbReference type="CDD" id="cd10229">
    <property type="entry name" value="ASKHA_NBD_HSP70_HSPA12"/>
    <property type="match status" value="1"/>
</dbReference>
<dbReference type="GO" id="GO:0005524">
    <property type="term" value="F:ATP binding"/>
    <property type="evidence" value="ECO:0007669"/>
    <property type="project" value="UniProtKB-KW"/>
</dbReference>